<sequence>MNYMPPDSGSAFDLDSVSAAEARAALDKILQSAEFVASPQLCAFLSYIVEAHLAGNEHLLKGQIIGTTVLGRPEGYDSQRDPIVRVEANRLRRTLAAYYDRGGAEDPVRVVVERGSYVPRFERIVPEPPPLPDAAAMPQPPPVQPVSVGFRPGAIAIGVILASIAIALLGAGFFLKSAPGDVPAGGPRLDVVAARPGASAVPRASTPYLPSVEVMPFVATGTAAERADELESGLMVALARFPELRVLTNGGPPADFRIEGDIAFSDRKSTVSMRLSSLQTAEVLWSASIDMPVAELMTRAGVDRLLAIATTAIAPQFGAIAQYVARGAGGPPGEMSGYDCLIEAQLHGHRLDDTSWRRVDDCLRDMIERYPTFATAWASRALLLMERYRLNPDTAAALAARKEAEELARHALQLEPTNVRAMTAVATVAFSKGDLEAARDIGLRAISANPYDPLSRSQYVLALIASDYPDQALAQAAAARQLDPAHVSFYDSLELLARVGRPEGPEPASGSVMADVSLLPYGAVARVLAYDAAGQSADRNAAVKALYDLMPLFADDMPTALSRQFPPSPYTKRVEEALRGAGVGT</sequence>
<comment type="caution">
    <text evidence="2">The sequence shown here is derived from an EMBL/GenBank/DDBJ whole genome shotgun (WGS) entry which is preliminary data.</text>
</comment>
<organism evidence="2 3">
    <name type="scientific">Kaistia nematophila</name>
    <dbReference type="NCBI Taxonomy" id="2994654"/>
    <lineage>
        <taxon>Bacteria</taxon>
        <taxon>Pseudomonadati</taxon>
        <taxon>Pseudomonadota</taxon>
        <taxon>Alphaproteobacteria</taxon>
        <taxon>Hyphomicrobiales</taxon>
        <taxon>Kaistiaceae</taxon>
        <taxon>Kaistia</taxon>
    </lineage>
</organism>
<dbReference type="InterPro" id="IPR011990">
    <property type="entry name" value="TPR-like_helical_dom_sf"/>
</dbReference>
<feature type="transmembrane region" description="Helical" evidence="1">
    <location>
        <begin position="154"/>
        <end position="175"/>
    </location>
</feature>
<protein>
    <recommendedName>
        <fullName evidence="4">Adenylate cyclase</fullName>
    </recommendedName>
</protein>
<evidence type="ECO:0000256" key="1">
    <source>
        <dbReference type="SAM" id="Phobius"/>
    </source>
</evidence>
<dbReference type="Gene3D" id="1.25.40.10">
    <property type="entry name" value="Tetratricopeptide repeat domain"/>
    <property type="match status" value="1"/>
</dbReference>
<keyword evidence="3" id="KW-1185">Reference proteome</keyword>
<gene>
    <name evidence="2" type="ORF">OSH07_16335</name>
</gene>
<evidence type="ECO:0008006" key="4">
    <source>
        <dbReference type="Google" id="ProtNLM"/>
    </source>
</evidence>
<dbReference type="RefSeq" id="WP_266339746.1">
    <property type="nucleotide sequence ID" value="NZ_JAPKNK010000007.1"/>
</dbReference>
<keyword evidence="1" id="KW-0472">Membrane</keyword>
<dbReference type="SUPFAM" id="SSF48452">
    <property type="entry name" value="TPR-like"/>
    <property type="match status" value="1"/>
</dbReference>
<evidence type="ECO:0000313" key="2">
    <source>
        <dbReference type="EMBL" id="MCX5570775.1"/>
    </source>
</evidence>
<name>A0A9X3ED34_9HYPH</name>
<evidence type="ECO:0000313" key="3">
    <source>
        <dbReference type="Proteomes" id="UP001144805"/>
    </source>
</evidence>
<keyword evidence="1" id="KW-1133">Transmembrane helix</keyword>
<reference evidence="2" key="1">
    <citation type="submission" date="2022-11" db="EMBL/GenBank/DDBJ databases">
        <title>Biodiversity and phylogenetic relationships of bacteria.</title>
        <authorList>
            <person name="Machado R.A.R."/>
            <person name="Bhat A."/>
            <person name="Loulou A."/>
            <person name="Kallel S."/>
        </authorList>
    </citation>
    <scope>NUCLEOTIDE SEQUENCE</scope>
    <source>
        <strain evidence="2">K-TC2</strain>
    </source>
</reference>
<dbReference type="AlphaFoldDB" id="A0A9X3ED34"/>
<accession>A0A9X3ED34</accession>
<keyword evidence="1" id="KW-0812">Transmembrane</keyword>
<dbReference type="EMBL" id="JAPKNK010000007">
    <property type="protein sequence ID" value="MCX5570775.1"/>
    <property type="molecule type" value="Genomic_DNA"/>
</dbReference>
<dbReference type="Proteomes" id="UP001144805">
    <property type="component" value="Unassembled WGS sequence"/>
</dbReference>
<proteinExistence type="predicted"/>